<keyword evidence="1" id="KW-1133">Transmembrane helix</keyword>
<evidence type="ECO:0000313" key="3">
    <source>
        <dbReference type="Proteomes" id="UP000064029"/>
    </source>
</evidence>
<comment type="caution">
    <text evidence="2">The sequence shown here is derived from an EMBL/GenBank/DDBJ whole genome shotgun (WGS) entry which is preliminary data.</text>
</comment>
<organism evidence="2 3">
    <name type="scientific">Burkholderia ubonensis</name>
    <dbReference type="NCBI Taxonomy" id="101571"/>
    <lineage>
        <taxon>Bacteria</taxon>
        <taxon>Pseudomonadati</taxon>
        <taxon>Pseudomonadota</taxon>
        <taxon>Betaproteobacteria</taxon>
        <taxon>Burkholderiales</taxon>
        <taxon>Burkholderiaceae</taxon>
        <taxon>Burkholderia</taxon>
        <taxon>Burkholderia cepacia complex</taxon>
    </lineage>
</organism>
<dbReference type="AlphaFoldDB" id="A0A103R6I8"/>
<protein>
    <submittedName>
        <fullName evidence="2">Uncharacterized protein</fullName>
    </submittedName>
</protein>
<keyword evidence="1" id="KW-0812">Transmembrane</keyword>
<proteinExistence type="predicted"/>
<dbReference type="EMBL" id="LOXM01000177">
    <property type="protein sequence ID" value="KVG62128.1"/>
    <property type="molecule type" value="Genomic_DNA"/>
</dbReference>
<feature type="transmembrane region" description="Helical" evidence="1">
    <location>
        <begin position="20"/>
        <end position="45"/>
    </location>
</feature>
<evidence type="ECO:0000313" key="2">
    <source>
        <dbReference type="EMBL" id="KVG62128.1"/>
    </source>
</evidence>
<reference evidence="2 3" key="1">
    <citation type="submission" date="2015-11" db="EMBL/GenBank/DDBJ databases">
        <title>Expanding the genomic diversity of Burkholderia species for the development of highly accurate diagnostics.</title>
        <authorList>
            <person name="Sahl J."/>
            <person name="Keim P."/>
            <person name="Wagner D."/>
        </authorList>
    </citation>
    <scope>NUCLEOTIDE SEQUENCE [LARGE SCALE GENOMIC DNA]</scope>
    <source>
        <strain evidence="2 3">MSMB2036</strain>
    </source>
</reference>
<feature type="transmembrane region" description="Helical" evidence="1">
    <location>
        <begin position="57"/>
        <end position="79"/>
    </location>
</feature>
<keyword evidence="1" id="KW-0472">Membrane</keyword>
<gene>
    <name evidence="2" type="ORF">WJ33_30305</name>
</gene>
<dbReference type="Proteomes" id="UP000064029">
    <property type="component" value="Unassembled WGS sequence"/>
</dbReference>
<evidence type="ECO:0000256" key="1">
    <source>
        <dbReference type="SAM" id="Phobius"/>
    </source>
</evidence>
<name>A0A103R6I8_9BURK</name>
<accession>A0A103R6I8</accession>
<sequence>MMMKRDPLDAHDRQHQRNLLIGGAGGIAAGFLFTPFFFFLVGYTQLGRIEWVARCCIYAPVVLVGGGIVSVGMGLYLGFRTPRVRTDPHKIDVKREDDKHAWRDSCR</sequence>